<name>A0ABQ4ET46_9ACTN</name>
<dbReference type="Gene3D" id="3.10.350.10">
    <property type="entry name" value="LysM domain"/>
    <property type="match status" value="1"/>
</dbReference>
<evidence type="ECO:0000256" key="1">
    <source>
        <dbReference type="SAM" id="MobiDB-lite"/>
    </source>
</evidence>
<evidence type="ECO:0000259" key="3">
    <source>
        <dbReference type="PROSITE" id="PS51782"/>
    </source>
</evidence>
<feature type="transmembrane region" description="Helical" evidence="2">
    <location>
        <begin position="12"/>
        <end position="38"/>
    </location>
</feature>
<comment type="caution">
    <text evidence="4">The sequence shown here is derived from an EMBL/GenBank/DDBJ whole genome shotgun (WGS) entry which is preliminary data.</text>
</comment>
<evidence type="ECO:0000256" key="2">
    <source>
        <dbReference type="SAM" id="Phobius"/>
    </source>
</evidence>
<feature type="transmembrane region" description="Helical" evidence="2">
    <location>
        <begin position="64"/>
        <end position="88"/>
    </location>
</feature>
<keyword evidence="2" id="KW-1133">Transmembrane helix</keyword>
<feature type="transmembrane region" description="Helical" evidence="2">
    <location>
        <begin position="364"/>
        <end position="386"/>
    </location>
</feature>
<dbReference type="PROSITE" id="PS51782">
    <property type="entry name" value="LYSM"/>
    <property type="match status" value="1"/>
</dbReference>
<organism evidence="4 5">
    <name type="scientific">Plantactinospora mayteni</name>
    <dbReference type="NCBI Taxonomy" id="566021"/>
    <lineage>
        <taxon>Bacteria</taxon>
        <taxon>Bacillati</taxon>
        <taxon>Actinomycetota</taxon>
        <taxon>Actinomycetes</taxon>
        <taxon>Micromonosporales</taxon>
        <taxon>Micromonosporaceae</taxon>
        <taxon>Plantactinospora</taxon>
    </lineage>
</organism>
<feature type="domain" description="LysM" evidence="3">
    <location>
        <begin position="215"/>
        <end position="262"/>
    </location>
</feature>
<dbReference type="InterPro" id="IPR036779">
    <property type="entry name" value="LysM_dom_sf"/>
</dbReference>
<keyword evidence="2" id="KW-0472">Membrane</keyword>
<reference evidence="4 5" key="1">
    <citation type="submission" date="2021-01" db="EMBL/GenBank/DDBJ databases">
        <title>Whole genome shotgun sequence of Plantactinospora mayteni NBRC 109088.</title>
        <authorList>
            <person name="Komaki H."/>
            <person name="Tamura T."/>
        </authorList>
    </citation>
    <scope>NUCLEOTIDE SEQUENCE [LARGE SCALE GENOMIC DNA]</scope>
    <source>
        <strain evidence="4 5">NBRC 109088</strain>
    </source>
</reference>
<protein>
    <recommendedName>
        <fullName evidence="3">LysM domain-containing protein</fullName>
    </recommendedName>
</protein>
<accession>A0ABQ4ET46</accession>
<feature type="region of interest" description="Disordered" evidence="1">
    <location>
        <begin position="268"/>
        <end position="352"/>
    </location>
</feature>
<dbReference type="SMART" id="SM00257">
    <property type="entry name" value="LysM"/>
    <property type="match status" value="1"/>
</dbReference>
<evidence type="ECO:0000313" key="4">
    <source>
        <dbReference type="EMBL" id="GIG97789.1"/>
    </source>
</evidence>
<dbReference type="InterPro" id="IPR018392">
    <property type="entry name" value="LysM"/>
</dbReference>
<feature type="transmembrane region" description="Helical" evidence="2">
    <location>
        <begin position="109"/>
        <end position="127"/>
    </location>
</feature>
<dbReference type="CDD" id="cd00118">
    <property type="entry name" value="LysM"/>
    <property type="match status" value="1"/>
</dbReference>
<feature type="compositionally biased region" description="Pro residues" evidence="1">
    <location>
        <begin position="322"/>
        <end position="334"/>
    </location>
</feature>
<keyword evidence="5" id="KW-1185">Reference proteome</keyword>
<proteinExistence type="predicted"/>
<dbReference type="RefSeq" id="WP_203859266.1">
    <property type="nucleotide sequence ID" value="NZ_BAAAZQ010000006.1"/>
</dbReference>
<keyword evidence="2" id="KW-0812">Transmembrane</keyword>
<dbReference type="EMBL" id="BONX01000029">
    <property type="protein sequence ID" value="GIG97789.1"/>
    <property type="molecule type" value="Genomic_DNA"/>
</dbReference>
<dbReference type="SUPFAM" id="SSF54106">
    <property type="entry name" value="LysM domain"/>
    <property type="match status" value="1"/>
</dbReference>
<dbReference type="Proteomes" id="UP000621500">
    <property type="component" value="Unassembled WGS sequence"/>
</dbReference>
<evidence type="ECO:0000313" key="5">
    <source>
        <dbReference type="Proteomes" id="UP000621500"/>
    </source>
</evidence>
<feature type="compositionally biased region" description="Low complexity" evidence="1">
    <location>
        <begin position="310"/>
        <end position="321"/>
    </location>
</feature>
<feature type="compositionally biased region" description="Pro residues" evidence="1">
    <location>
        <begin position="295"/>
        <end position="309"/>
    </location>
</feature>
<gene>
    <name evidence="4" type="ORF">Pma05_43620</name>
</gene>
<dbReference type="Pfam" id="PF01476">
    <property type="entry name" value="LysM"/>
    <property type="match status" value="1"/>
</dbReference>
<sequence length="405" mass="41371">MPASRAARRAGQFCTGLGALIVLIGLLVGAPLALLALAGNPLPDHVPGLGEIGTTLTSRDDGQLFLRALAVVGWAGWATFALSVVVEIPARILRRPAIRLPGLGRQQRWAATLVGSVALVLAVSPAATAASTVLGPTTTAAAAVPQPRMAGQPGMAGQPVAAGQPVNGAQVVSVGQPVSGDGPASGPAPHWLAAEPASGPAPQWLAGKPQEQPEPVYRVERGDYLGHIAGRYLGDFDRYPELARLNEIRDPDRIRPGQLLHLPPAAEDRGARQHATGLVATPPPPPGGWPESVPVDPPPKPQPDAPQPAAPKAGQPDAPQRPASPQPPADPPPAQQSGGGGDDGSTYTISASRAGEVEELNRPLAVSAVIAVASIVGAQIGAVFGLRNRSGRRPSLPNGRHRSTG</sequence>